<organism evidence="5 6">
    <name type="scientific">Actinomyces ruminicola</name>
    <dbReference type="NCBI Taxonomy" id="332524"/>
    <lineage>
        <taxon>Bacteria</taxon>
        <taxon>Bacillati</taxon>
        <taxon>Actinomycetota</taxon>
        <taxon>Actinomycetes</taxon>
        <taxon>Actinomycetales</taxon>
        <taxon>Actinomycetaceae</taxon>
        <taxon>Actinomyces</taxon>
    </lineage>
</organism>
<dbReference type="InterPro" id="IPR052216">
    <property type="entry name" value="CRISPR_Csm3_endoribonuclease"/>
</dbReference>
<evidence type="ECO:0000256" key="3">
    <source>
        <dbReference type="SAM" id="MobiDB-lite"/>
    </source>
</evidence>
<keyword evidence="1" id="KW-0051">Antiviral defense</keyword>
<accession>A0A1H0ETW9</accession>
<name>A0A1H0ETW9_9ACTO</name>
<protein>
    <submittedName>
        <fullName evidence="5">CRISPR-associated protein Csx10</fullName>
    </submittedName>
</protein>
<evidence type="ECO:0000256" key="2">
    <source>
        <dbReference type="ARBA" id="ARBA00093789"/>
    </source>
</evidence>
<dbReference type="PANTHER" id="PTHR35579">
    <property type="entry name" value="CRISPR SYSTEM CMS ENDORIBONUCLEASE CSM3"/>
    <property type="match status" value="1"/>
</dbReference>
<evidence type="ECO:0000313" key="6">
    <source>
        <dbReference type="Proteomes" id="UP000198541"/>
    </source>
</evidence>
<gene>
    <name evidence="5" type="ORF">SAMN05216355_11910</name>
</gene>
<keyword evidence="6" id="KW-1185">Reference proteome</keyword>
<dbReference type="PANTHER" id="PTHR35579:SF3">
    <property type="entry name" value="CRISPR SYSTEM CMS ENDORIBONUCLEASE CSM3"/>
    <property type="match status" value="1"/>
</dbReference>
<dbReference type="InterPro" id="IPR005537">
    <property type="entry name" value="RAMP_III_fam"/>
</dbReference>
<evidence type="ECO:0000313" key="5">
    <source>
        <dbReference type="EMBL" id="SDN85828.1"/>
    </source>
</evidence>
<dbReference type="AlphaFoldDB" id="A0A1H0ETW9"/>
<dbReference type="GO" id="GO:0051607">
    <property type="term" value="P:defense response to virus"/>
    <property type="evidence" value="ECO:0007669"/>
    <property type="project" value="UniProtKB-KW"/>
</dbReference>
<proteinExistence type="predicted"/>
<feature type="domain" description="CRISPR type III-associated protein" evidence="4">
    <location>
        <begin position="15"/>
        <end position="188"/>
    </location>
</feature>
<dbReference type="RefSeq" id="WP_092537771.1">
    <property type="nucleotide sequence ID" value="NZ_FNIM01000019.1"/>
</dbReference>
<evidence type="ECO:0000256" key="1">
    <source>
        <dbReference type="ARBA" id="ARBA00023118"/>
    </source>
</evidence>
<dbReference type="Proteomes" id="UP000198541">
    <property type="component" value="Unassembled WGS sequence"/>
</dbReference>
<feature type="region of interest" description="Disordered" evidence="3">
    <location>
        <begin position="212"/>
        <end position="238"/>
    </location>
</feature>
<comment type="subunit">
    <text evidence="2">Part of the Csm effector complex that includes Cas10, Csm2, Csm3, Csm4 and Csm5.</text>
</comment>
<evidence type="ECO:0000259" key="4">
    <source>
        <dbReference type="Pfam" id="PF03787"/>
    </source>
</evidence>
<dbReference type="Pfam" id="PF03787">
    <property type="entry name" value="RAMPs"/>
    <property type="match status" value="1"/>
</dbReference>
<dbReference type="EMBL" id="FNIM01000019">
    <property type="protein sequence ID" value="SDN85828.1"/>
    <property type="molecule type" value="Genomic_DNA"/>
</dbReference>
<sequence>MNRQDSKLTFPVSVTFTSDWGIGTGTGVVGGVDSRIERGDDGRIVVRATGLAGVIREQAQVVAEALDEGRSSGPWHRFVTKLFGTAEDPRLVAFSDAQADDATLGPHEVVSVSIDERTGAAKPDHLRIIERAPACKLTGSVTLLDTSMQGAAITWSDAQRDAALLVLSLAASLVPAIGSDRSNGDGACEIIVGEHADLEKFETWCRKALDHRPQPVPEAPKPSSKAIEAPRLSERAKTEQRQRAVLRIHLDSPVVSYAVPLSNEIPSEDFLRGTVLLPWVHGRLRQAAGQKSPDVQELVRDAVVNGDLYVSDALPVCEGVHGLPVPLVLTSEKGADEGATPRVWNRLIGVPSPERTHSPKRSGYVFPAAADDDTPIPLGAPPLVGRQATAHNPATGTAATGQLFLVRALPAGIDLEAEIILSERLARVFGAELPKVLSRPAQLGSRRLTGTFGRAHCGVDGVEPWTPADSRGWDEEGMTTLWFISDVLLRSPQLGAAGTLDDLITTLRNAGAGVERVDRCAVGDRYVAGLRHRRIDTWSAASHQPRATRVAIQAGSVIRVRPAPEANSGQVLEALRHLSCTGIGELQAQGFGRFLVGHPLLTRESFRSKKAEGFIPDSVADTRNEGEESHR</sequence>
<dbReference type="CDD" id="cd09726">
    <property type="entry name" value="RAMP_I_III"/>
    <property type="match status" value="1"/>
</dbReference>
<reference evidence="6" key="1">
    <citation type="submission" date="2016-10" db="EMBL/GenBank/DDBJ databases">
        <authorList>
            <person name="Varghese N."/>
            <person name="Submissions S."/>
        </authorList>
    </citation>
    <scope>NUCLEOTIDE SEQUENCE [LARGE SCALE GENOMIC DNA]</scope>
    <source>
        <strain evidence="6">DSM 27982</strain>
    </source>
</reference>